<dbReference type="AlphaFoldDB" id="A0AAP5M6E5"/>
<dbReference type="RefSeq" id="WP_208345477.1">
    <property type="nucleotide sequence ID" value="NZ_CAWQFN010000678.1"/>
</dbReference>
<organism evidence="1 2">
    <name type="scientific">Aetokthonos hydrillicola Thurmond2011</name>
    <dbReference type="NCBI Taxonomy" id="2712845"/>
    <lineage>
        <taxon>Bacteria</taxon>
        <taxon>Bacillati</taxon>
        <taxon>Cyanobacteriota</taxon>
        <taxon>Cyanophyceae</taxon>
        <taxon>Nostocales</taxon>
        <taxon>Hapalosiphonaceae</taxon>
        <taxon>Aetokthonos</taxon>
    </lineage>
</organism>
<evidence type="ECO:0000313" key="1">
    <source>
        <dbReference type="EMBL" id="MDR9894035.1"/>
    </source>
</evidence>
<dbReference type="EMBL" id="JAALHA020000001">
    <property type="protein sequence ID" value="MDR9894035.1"/>
    <property type="molecule type" value="Genomic_DNA"/>
</dbReference>
<protein>
    <submittedName>
        <fullName evidence="1">Uncharacterized protein</fullName>
    </submittedName>
</protein>
<reference evidence="2" key="1">
    <citation type="journal article" date="2021" name="Science">
        <title>Hunting the eagle killer: A cyanobacterial neurotoxin causes vacuolar myelinopathy.</title>
        <authorList>
            <person name="Breinlinger S."/>
            <person name="Phillips T.J."/>
            <person name="Haram B.N."/>
            <person name="Mares J."/>
            <person name="Martinez Yerena J.A."/>
            <person name="Hrouzek P."/>
            <person name="Sobotka R."/>
            <person name="Henderson W.M."/>
            <person name="Schmieder P."/>
            <person name="Williams S.M."/>
            <person name="Lauderdale J.D."/>
            <person name="Wilde H.D."/>
            <person name="Gerrin W."/>
            <person name="Kust A."/>
            <person name="Washington J.W."/>
            <person name="Wagner C."/>
            <person name="Geier B."/>
            <person name="Liebeke M."/>
            <person name="Enke H."/>
            <person name="Niedermeyer T.H.J."/>
            <person name="Wilde S.B."/>
        </authorList>
    </citation>
    <scope>NUCLEOTIDE SEQUENCE [LARGE SCALE GENOMIC DNA]</scope>
    <source>
        <strain evidence="2">Thurmond2011</strain>
    </source>
</reference>
<name>A0AAP5M6E5_9CYAN</name>
<dbReference type="Proteomes" id="UP000667802">
    <property type="component" value="Unassembled WGS sequence"/>
</dbReference>
<accession>A0AAP5M6E5</accession>
<gene>
    <name evidence="1" type="ORF">G7B40_005540</name>
</gene>
<evidence type="ECO:0000313" key="2">
    <source>
        <dbReference type="Proteomes" id="UP000667802"/>
    </source>
</evidence>
<proteinExistence type="predicted"/>
<keyword evidence="2" id="KW-1185">Reference proteome</keyword>
<sequence>MEKKRKNITIDNAYSSYQYTAKIDSSDPDQQKIWDKINKKFSALFKSAQNFAMKLARR</sequence>
<comment type="caution">
    <text evidence="1">The sequence shown here is derived from an EMBL/GenBank/DDBJ whole genome shotgun (WGS) entry which is preliminary data.</text>
</comment>